<accession>I4B165</accession>
<dbReference type="AlphaFoldDB" id="I4B165"/>
<dbReference type="EMBL" id="CP002959">
    <property type="protein sequence ID" value="AFM11022.1"/>
    <property type="molecule type" value="Genomic_DNA"/>
</dbReference>
<proteinExistence type="predicted"/>
<dbReference type="Proteomes" id="UP000006048">
    <property type="component" value="Chromosome"/>
</dbReference>
<protein>
    <submittedName>
        <fullName evidence="1">Uncharacterized protein</fullName>
    </submittedName>
</protein>
<dbReference type="KEGG" id="tpx:Turpa_0366"/>
<keyword evidence="2" id="KW-1185">Reference proteome</keyword>
<gene>
    <name evidence="1" type="ordered locus">Turpa_0366</name>
</gene>
<reference evidence="1 2" key="1">
    <citation type="submission" date="2012-06" db="EMBL/GenBank/DDBJ databases">
        <title>The complete chromosome of genome of Turneriella parva DSM 21527.</title>
        <authorList>
            <consortium name="US DOE Joint Genome Institute (JGI-PGF)"/>
            <person name="Lucas S."/>
            <person name="Han J."/>
            <person name="Lapidus A."/>
            <person name="Bruce D."/>
            <person name="Goodwin L."/>
            <person name="Pitluck S."/>
            <person name="Peters L."/>
            <person name="Kyrpides N."/>
            <person name="Mavromatis K."/>
            <person name="Ivanova N."/>
            <person name="Mikhailova N."/>
            <person name="Chertkov O."/>
            <person name="Detter J.C."/>
            <person name="Tapia R."/>
            <person name="Han C."/>
            <person name="Land M."/>
            <person name="Hauser L."/>
            <person name="Markowitz V."/>
            <person name="Cheng J.-F."/>
            <person name="Hugenholtz P."/>
            <person name="Woyke T."/>
            <person name="Wu D."/>
            <person name="Gronow S."/>
            <person name="Wellnitz S."/>
            <person name="Brambilla E."/>
            <person name="Klenk H.-P."/>
            <person name="Eisen J.A."/>
        </authorList>
    </citation>
    <scope>NUCLEOTIDE SEQUENCE [LARGE SCALE GENOMIC DNA]</scope>
    <source>
        <strain evidence="2">ATCC BAA-1111 / DSM 21527 / NCTC 11395 / H</strain>
    </source>
</reference>
<evidence type="ECO:0000313" key="2">
    <source>
        <dbReference type="Proteomes" id="UP000006048"/>
    </source>
</evidence>
<dbReference type="STRING" id="869212.Turpa_0366"/>
<evidence type="ECO:0000313" key="1">
    <source>
        <dbReference type="EMBL" id="AFM11022.1"/>
    </source>
</evidence>
<dbReference type="HOGENOM" id="CLU_844513_0_0_12"/>
<name>I4B165_TURPD</name>
<sequence length="329" mass="35439">MEREPVKKLFFSLALCAPTATVFGNTWAGAATDAVVNEKGDKSIGRPGYFSFYLGGRAAMPLVSDPTSYAAAESFANTHILRTQEIIYKGTGPGFENTSSSFLTMPTIRAEWEIPFERIRFLPKSPSLSALFSLEGAMSLRSQVLDAAGNFRYQNAQAQHVALTDVTYSGSLSVRERHQYIAPMVGLGTELGNPQGWRFIGSLSLGVALQNGQRDYELNLAPQQISAGAFTDTYTITASATESYAMAFLLAGRAELGVRMRLTAKLHMALVASCAVHYGVINYSGTGIFAERAGAAADKNIYQKVVSTTSDEVYLGLAPGVFLALSHEL</sequence>
<organism evidence="1 2">
    <name type="scientific">Turneriella parva (strain ATCC BAA-1111 / DSM 21527 / NCTC 11395 / H)</name>
    <name type="common">Leptospira parva</name>
    <dbReference type="NCBI Taxonomy" id="869212"/>
    <lineage>
        <taxon>Bacteria</taxon>
        <taxon>Pseudomonadati</taxon>
        <taxon>Spirochaetota</taxon>
        <taxon>Spirochaetia</taxon>
        <taxon>Leptospirales</taxon>
        <taxon>Leptospiraceae</taxon>
        <taxon>Turneriella</taxon>
    </lineage>
</organism>